<keyword evidence="1" id="KW-0472">Membrane</keyword>
<name>A0A9D4GC35_DREPO</name>
<dbReference type="Proteomes" id="UP000828390">
    <property type="component" value="Unassembled WGS sequence"/>
</dbReference>
<reference evidence="2" key="2">
    <citation type="submission" date="2020-11" db="EMBL/GenBank/DDBJ databases">
        <authorList>
            <person name="McCartney M.A."/>
            <person name="Auch B."/>
            <person name="Kono T."/>
            <person name="Mallez S."/>
            <person name="Becker A."/>
            <person name="Gohl D.M."/>
            <person name="Silverstein K.A.T."/>
            <person name="Koren S."/>
            <person name="Bechman K.B."/>
            <person name="Herman A."/>
            <person name="Abrahante J.E."/>
            <person name="Garbe J."/>
        </authorList>
    </citation>
    <scope>NUCLEOTIDE SEQUENCE</scope>
    <source>
        <strain evidence="2">Duluth1</strain>
        <tissue evidence="2">Whole animal</tissue>
    </source>
</reference>
<keyword evidence="1" id="KW-0812">Transmembrane</keyword>
<evidence type="ECO:0000313" key="2">
    <source>
        <dbReference type="EMBL" id="KAH3814178.1"/>
    </source>
</evidence>
<dbReference type="EMBL" id="JAIWYP010000006">
    <property type="protein sequence ID" value="KAH3814178.1"/>
    <property type="molecule type" value="Genomic_DNA"/>
</dbReference>
<sequence>MIVLIGTSVVQVPSLDRFFLMYLKQIIVSIFSPFSGMSARGLVVLFTMIFYFSILTSNCFIEPVGETLTFTDWASNEVILSANFNMKLGLPTFEIEE</sequence>
<accession>A0A9D4GC35</accession>
<keyword evidence="3" id="KW-1185">Reference proteome</keyword>
<comment type="caution">
    <text evidence="2">The sequence shown here is derived from an EMBL/GenBank/DDBJ whole genome shotgun (WGS) entry which is preliminary data.</text>
</comment>
<dbReference type="AlphaFoldDB" id="A0A9D4GC35"/>
<reference evidence="2" key="1">
    <citation type="journal article" date="2019" name="bioRxiv">
        <title>The Genome of the Zebra Mussel, Dreissena polymorpha: A Resource for Invasive Species Research.</title>
        <authorList>
            <person name="McCartney M.A."/>
            <person name="Auch B."/>
            <person name="Kono T."/>
            <person name="Mallez S."/>
            <person name="Zhang Y."/>
            <person name="Obille A."/>
            <person name="Becker A."/>
            <person name="Abrahante J.E."/>
            <person name="Garbe J."/>
            <person name="Badalamenti J.P."/>
            <person name="Herman A."/>
            <person name="Mangelson H."/>
            <person name="Liachko I."/>
            <person name="Sullivan S."/>
            <person name="Sone E.D."/>
            <person name="Koren S."/>
            <person name="Silverstein K.A.T."/>
            <person name="Beckman K.B."/>
            <person name="Gohl D.M."/>
        </authorList>
    </citation>
    <scope>NUCLEOTIDE SEQUENCE</scope>
    <source>
        <strain evidence="2">Duluth1</strain>
        <tissue evidence="2">Whole animal</tissue>
    </source>
</reference>
<feature type="transmembrane region" description="Helical" evidence="1">
    <location>
        <begin position="26"/>
        <end position="52"/>
    </location>
</feature>
<proteinExistence type="predicted"/>
<organism evidence="2 3">
    <name type="scientific">Dreissena polymorpha</name>
    <name type="common">Zebra mussel</name>
    <name type="synonym">Mytilus polymorpha</name>
    <dbReference type="NCBI Taxonomy" id="45954"/>
    <lineage>
        <taxon>Eukaryota</taxon>
        <taxon>Metazoa</taxon>
        <taxon>Spiralia</taxon>
        <taxon>Lophotrochozoa</taxon>
        <taxon>Mollusca</taxon>
        <taxon>Bivalvia</taxon>
        <taxon>Autobranchia</taxon>
        <taxon>Heteroconchia</taxon>
        <taxon>Euheterodonta</taxon>
        <taxon>Imparidentia</taxon>
        <taxon>Neoheterodontei</taxon>
        <taxon>Myida</taxon>
        <taxon>Dreissenoidea</taxon>
        <taxon>Dreissenidae</taxon>
        <taxon>Dreissena</taxon>
    </lineage>
</organism>
<evidence type="ECO:0000313" key="3">
    <source>
        <dbReference type="Proteomes" id="UP000828390"/>
    </source>
</evidence>
<protein>
    <submittedName>
        <fullName evidence="2">Uncharacterized protein</fullName>
    </submittedName>
</protein>
<evidence type="ECO:0000256" key="1">
    <source>
        <dbReference type="SAM" id="Phobius"/>
    </source>
</evidence>
<keyword evidence="1" id="KW-1133">Transmembrane helix</keyword>
<gene>
    <name evidence="2" type="ORF">DPMN_142672</name>
</gene>